<evidence type="ECO:0000313" key="13">
    <source>
        <dbReference type="Proteomes" id="UP001291687"/>
    </source>
</evidence>
<dbReference type="InterPro" id="IPR042101">
    <property type="entry name" value="SRP54_N_sf"/>
</dbReference>
<dbReference type="InterPro" id="IPR000897">
    <property type="entry name" value="SRP54_GTPase_dom"/>
</dbReference>
<dbReference type="SMART" id="SM00963">
    <property type="entry name" value="SRP54_N"/>
    <property type="match status" value="1"/>
</dbReference>
<protein>
    <recommendedName>
        <fullName evidence="10">Signal recognition particle receptor FtsY</fullName>
        <shortName evidence="10">SRP receptor</shortName>
        <ecNumber evidence="10">3.6.5.4</ecNumber>
    </recommendedName>
</protein>
<dbReference type="InterPro" id="IPR027417">
    <property type="entry name" value="P-loop_NTPase"/>
</dbReference>
<dbReference type="Gene3D" id="1.20.120.140">
    <property type="entry name" value="Signal recognition particle SRP54, nucleotide-binding domain"/>
    <property type="match status" value="1"/>
</dbReference>
<dbReference type="SUPFAM" id="SSF47364">
    <property type="entry name" value="Domain of the SRP/SRP receptor G-proteins"/>
    <property type="match status" value="1"/>
</dbReference>
<dbReference type="Gene3D" id="3.40.50.300">
    <property type="entry name" value="P-loop containing nucleotide triphosphate hydrolases"/>
    <property type="match status" value="1"/>
</dbReference>
<evidence type="ECO:0000256" key="1">
    <source>
        <dbReference type="ARBA" id="ARBA00004515"/>
    </source>
</evidence>
<keyword evidence="13" id="KW-1185">Reference proteome</keyword>
<dbReference type="InterPro" id="IPR004390">
    <property type="entry name" value="SR_rcpt_FtsY"/>
</dbReference>
<dbReference type="Pfam" id="PF00448">
    <property type="entry name" value="SRP54"/>
    <property type="match status" value="1"/>
</dbReference>
<dbReference type="NCBIfam" id="TIGR00064">
    <property type="entry name" value="ftsY"/>
    <property type="match status" value="1"/>
</dbReference>
<keyword evidence="8 10" id="KW-0675">Receptor</keyword>
<keyword evidence="3 10" id="KW-0963">Cytoplasm</keyword>
<comment type="caution">
    <text evidence="12">The sequence shown here is derived from an EMBL/GenBank/DDBJ whole genome shotgun (WGS) entry which is preliminary data.</text>
</comment>
<keyword evidence="6 10" id="KW-0342">GTP-binding</keyword>
<evidence type="ECO:0000256" key="9">
    <source>
        <dbReference type="ARBA" id="ARBA00048027"/>
    </source>
</evidence>
<dbReference type="PANTHER" id="PTHR43134">
    <property type="entry name" value="SIGNAL RECOGNITION PARTICLE RECEPTOR SUBUNIT ALPHA"/>
    <property type="match status" value="1"/>
</dbReference>
<dbReference type="EMBL" id="JARJFB010000032">
    <property type="protein sequence ID" value="MEA0970626.1"/>
    <property type="molecule type" value="Genomic_DNA"/>
</dbReference>
<evidence type="ECO:0000259" key="11">
    <source>
        <dbReference type="PROSITE" id="PS00300"/>
    </source>
</evidence>
<dbReference type="HAMAP" id="MF_00920">
    <property type="entry name" value="FtsY"/>
    <property type="match status" value="1"/>
</dbReference>
<evidence type="ECO:0000256" key="10">
    <source>
        <dbReference type="HAMAP-Rule" id="MF_00920"/>
    </source>
</evidence>
<comment type="similarity">
    <text evidence="10">Belongs to the GTP-binding SRP family. FtsY subfamily.</text>
</comment>
<dbReference type="InterPro" id="IPR013822">
    <property type="entry name" value="Signal_recog_particl_SRP54_hlx"/>
</dbReference>
<comment type="function">
    <text evidence="10">Involved in targeting and insertion of nascent membrane proteins into the cytoplasmic membrane. Acts as a receptor for the complex formed by the signal recognition particle (SRP) and the ribosome-nascent chain (RNC). Interaction with SRP-RNC leads to the transfer of the RNC complex to the Sec translocase for insertion into the membrane, the hydrolysis of GTP by both Ffh and FtsY, and the dissociation of the SRP-FtsY complex into the individual components.</text>
</comment>
<dbReference type="PANTHER" id="PTHR43134:SF1">
    <property type="entry name" value="SIGNAL RECOGNITION PARTICLE RECEPTOR SUBUNIT ALPHA"/>
    <property type="match status" value="1"/>
</dbReference>
<dbReference type="PROSITE" id="PS00300">
    <property type="entry name" value="SRP54"/>
    <property type="match status" value="1"/>
</dbReference>
<feature type="binding site" evidence="10">
    <location>
        <begin position="254"/>
        <end position="257"/>
    </location>
    <ligand>
        <name>GTP</name>
        <dbReference type="ChEBI" id="CHEBI:37565"/>
    </ligand>
</feature>
<keyword evidence="7 10" id="KW-0472">Membrane</keyword>
<sequence>MTGFFSKLKAALSKTSSKIGSGIEHLFIKKKLDDSALEELEDLLLFADIGTSVSSSIITSLRKHKFDKEVTSEEIKNDLSGIIEEILSQQDHSFKLEDGKLNIVLVCGVNGNGKTTTIGKMAANSFAQGKKVAIAACDTFRAAAVEQIEKWAQRSGAILYKGESKADPASVAHMAVTESLSNGTDILFIDTAGRLHNHKNLMEELVKIIRVIKKIDEDAPHHSLLVIDGTTGQNAAIQVEQFKLITNISGLVITKLDGTAKAGAVVGIVKRFALPVHFIGFGESIDDLKQFSPKDFSRALVGLEMNQ</sequence>
<evidence type="ECO:0000313" key="12">
    <source>
        <dbReference type="EMBL" id="MEA0970626.1"/>
    </source>
</evidence>
<reference evidence="12 13" key="1">
    <citation type="submission" date="2023-03" db="EMBL/GenBank/DDBJ databases">
        <title>Host association and intracellularity evolved multiple times independently in the Rickettsiales.</title>
        <authorList>
            <person name="Castelli M."/>
            <person name="Nardi T."/>
            <person name="Gammuto L."/>
            <person name="Bellinzona G."/>
            <person name="Sabaneyeva E."/>
            <person name="Potekhin A."/>
            <person name="Serra V."/>
            <person name="Petroni G."/>
            <person name="Sassera D."/>
        </authorList>
    </citation>
    <scope>NUCLEOTIDE SEQUENCE [LARGE SCALE GENOMIC DNA]</scope>
    <source>
        <strain evidence="12 13">Sr 2-6</strain>
    </source>
</reference>
<dbReference type="Proteomes" id="UP001291687">
    <property type="component" value="Unassembled WGS sequence"/>
</dbReference>
<dbReference type="InterPro" id="IPR036225">
    <property type="entry name" value="SRP/SRP_N"/>
</dbReference>
<dbReference type="SMART" id="SM00382">
    <property type="entry name" value="AAA"/>
    <property type="match status" value="1"/>
</dbReference>
<dbReference type="SMART" id="SM00962">
    <property type="entry name" value="SRP54"/>
    <property type="match status" value="1"/>
</dbReference>
<proteinExistence type="inferred from homology"/>
<comment type="subcellular location">
    <subcellularLocation>
        <location evidence="1">Cell inner membrane</location>
        <topology evidence="1">Peripheral membrane protein</topology>
        <orientation evidence="1">Cytoplasmic side</orientation>
    </subcellularLocation>
    <subcellularLocation>
        <location evidence="10">Cell membrane</location>
        <topology evidence="10">Peripheral membrane protein</topology>
        <orientation evidence="10">Cytoplasmic side</orientation>
    </subcellularLocation>
    <subcellularLocation>
        <location evidence="10">Cytoplasm</location>
    </subcellularLocation>
</comment>
<feature type="binding site" evidence="10">
    <location>
        <begin position="108"/>
        <end position="115"/>
    </location>
    <ligand>
        <name>GTP</name>
        <dbReference type="ChEBI" id="CHEBI:37565"/>
    </ligand>
</feature>
<organism evidence="12 13">
    <name type="scientific">Candidatus Megaera venefica</name>
    <dbReference type="NCBI Taxonomy" id="2055910"/>
    <lineage>
        <taxon>Bacteria</taxon>
        <taxon>Pseudomonadati</taxon>
        <taxon>Pseudomonadota</taxon>
        <taxon>Alphaproteobacteria</taxon>
        <taxon>Rickettsiales</taxon>
        <taxon>Rickettsiaceae</taxon>
        <taxon>Candidatus Megaera</taxon>
    </lineage>
</organism>
<accession>A0ABU5NBW2</accession>
<feature type="binding site" evidence="10">
    <location>
        <begin position="190"/>
        <end position="194"/>
    </location>
    <ligand>
        <name>GTP</name>
        <dbReference type="ChEBI" id="CHEBI:37565"/>
    </ligand>
</feature>
<dbReference type="EC" id="3.6.5.4" evidence="10"/>
<evidence type="ECO:0000256" key="8">
    <source>
        <dbReference type="ARBA" id="ARBA00023170"/>
    </source>
</evidence>
<gene>
    <name evidence="10" type="primary">ftsY</name>
    <name evidence="12" type="ORF">Megvenef_00593</name>
</gene>
<evidence type="ECO:0000256" key="6">
    <source>
        <dbReference type="ARBA" id="ARBA00023134"/>
    </source>
</evidence>
<dbReference type="RefSeq" id="WP_322776530.1">
    <property type="nucleotide sequence ID" value="NZ_JARJFB010000032.1"/>
</dbReference>
<evidence type="ECO:0000256" key="5">
    <source>
        <dbReference type="ARBA" id="ARBA00022801"/>
    </source>
</evidence>
<comment type="catalytic activity">
    <reaction evidence="9 10">
        <text>GTP + H2O = GDP + phosphate + H(+)</text>
        <dbReference type="Rhea" id="RHEA:19669"/>
        <dbReference type="ChEBI" id="CHEBI:15377"/>
        <dbReference type="ChEBI" id="CHEBI:15378"/>
        <dbReference type="ChEBI" id="CHEBI:37565"/>
        <dbReference type="ChEBI" id="CHEBI:43474"/>
        <dbReference type="ChEBI" id="CHEBI:58189"/>
        <dbReference type="EC" id="3.6.5.4"/>
    </reaction>
</comment>
<evidence type="ECO:0000256" key="4">
    <source>
        <dbReference type="ARBA" id="ARBA00022741"/>
    </source>
</evidence>
<keyword evidence="5 10" id="KW-0378">Hydrolase</keyword>
<evidence type="ECO:0000256" key="3">
    <source>
        <dbReference type="ARBA" id="ARBA00022490"/>
    </source>
</evidence>
<dbReference type="SUPFAM" id="SSF52540">
    <property type="entry name" value="P-loop containing nucleoside triphosphate hydrolases"/>
    <property type="match status" value="1"/>
</dbReference>
<dbReference type="Pfam" id="PF02881">
    <property type="entry name" value="SRP54_N"/>
    <property type="match status" value="1"/>
</dbReference>
<evidence type="ECO:0000256" key="7">
    <source>
        <dbReference type="ARBA" id="ARBA00023136"/>
    </source>
</evidence>
<name>A0ABU5NBW2_9RICK</name>
<evidence type="ECO:0000256" key="2">
    <source>
        <dbReference type="ARBA" id="ARBA00022475"/>
    </source>
</evidence>
<dbReference type="InterPro" id="IPR003593">
    <property type="entry name" value="AAA+_ATPase"/>
</dbReference>
<keyword evidence="2 10" id="KW-1003">Cell membrane</keyword>
<keyword evidence="4 10" id="KW-0547">Nucleotide-binding</keyword>
<feature type="domain" description="SRP54-type proteins GTP-binding" evidence="11">
    <location>
        <begin position="275"/>
        <end position="288"/>
    </location>
</feature>
<comment type="subunit">
    <text evidence="10">Part of the signal recognition particle protein translocation system, which is composed of SRP and FtsY. SRP is a ribonucleoprotein composed of Ffh and a 4.5S RNA molecule.</text>
</comment>